<protein>
    <submittedName>
        <fullName evidence="6">Predicted arabinose efflux permease, MFS family</fullName>
    </submittedName>
</protein>
<dbReference type="AlphaFoldDB" id="A0A1I0SW95"/>
<dbReference type="InterPro" id="IPR036259">
    <property type="entry name" value="MFS_trans_sf"/>
</dbReference>
<proteinExistence type="predicted"/>
<dbReference type="GO" id="GO:0022857">
    <property type="term" value="F:transmembrane transporter activity"/>
    <property type="evidence" value="ECO:0007669"/>
    <property type="project" value="InterPro"/>
</dbReference>
<feature type="domain" description="Major facilitator superfamily (MFS) profile" evidence="5">
    <location>
        <begin position="211"/>
        <end position="407"/>
    </location>
</feature>
<keyword evidence="1 4" id="KW-0812">Transmembrane</keyword>
<feature type="transmembrane region" description="Helical" evidence="4">
    <location>
        <begin position="83"/>
        <end position="102"/>
    </location>
</feature>
<name>A0A1I0SW95_9RHOB</name>
<evidence type="ECO:0000256" key="4">
    <source>
        <dbReference type="SAM" id="Phobius"/>
    </source>
</evidence>
<dbReference type="PROSITE" id="PS50850">
    <property type="entry name" value="MFS"/>
    <property type="match status" value="1"/>
</dbReference>
<dbReference type="Pfam" id="PF07690">
    <property type="entry name" value="MFS_1"/>
    <property type="match status" value="1"/>
</dbReference>
<dbReference type="RefSeq" id="WP_052081330.1">
    <property type="nucleotide sequence ID" value="NZ_FOJO01000003.1"/>
</dbReference>
<dbReference type="PANTHER" id="PTHR23534:SF1">
    <property type="entry name" value="MAJOR FACILITATOR SUPERFAMILY PROTEIN"/>
    <property type="match status" value="1"/>
</dbReference>
<organism evidence="6 7">
    <name type="scientific">Paracoccus halophilus</name>
    <dbReference type="NCBI Taxonomy" id="376733"/>
    <lineage>
        <taxon>Bacteria</taxon>
        <taxon>Pseudomonadati</taxon>
        <taxon>Pseudomonadota</taxon>
        <taxon>Alphaproteobacteria</taxon>
        <taxon>Rhodobacterales</taxon>
        <taxon>Paracoccaceae</taxon>
        <taxon>Paracoccus</taxon>
    </lineage>
</organism>
<keyword evidence="2 4" id="KW-1133">Transmembrane helix</keyword>
<feature type="transmembrane region" description="Helical" evidence="4">
    <location>
        <begin position="280"/>
        <end position="302"/>
    </location>
</feature>
<evidence type="ECO:0000313" key="7">
    <source>
        <dbReference type="Proteomes" id="UP000182312"/>
    </source>
</evidence>
<feature type="transmembrane region" description="Helical" evidence="4">
    <location>
        <begin position="345"/>
        <end position="366"/>
    </location>
</feature>
<feature type="transmembrane region" description="Helical" evidence="4">
    <location>
        <begin position="49"/>
        <end position="71"/>
    </location>
</feature>
<feature type="transmembrane region" description="Helical" evidence="4">
    <location>
        <begin position="108"/>
        <end position="130"/>
    </location>
</feature>
<evidence type="ECO:0000256" key="1">
    <source>
        <dbReference type="ARBA" id="ARBA00022692"/>
    </source>
</evidence>
<dbReference type="PANTHER" id="PTHR23534">
    <property type="entry name" value="MFS PERMEASE"/>
    <property type="match status" value="1"/>
</dbReference>
<dbReference type="Proteomes" id="UP000182312">
    <property type="component" value="Unassembled WGS sequence"/>
</dbReference>
<sequence length="407" mass="42193">MPDAITEATPPGQQSFASVVKLALCNGLGISAAVISVTASALVAGHVGWTGAMATVPYGLQFLALLLATYPSARLMSRHGRKPVFLAAATCGMIGGLLGYFAVLRSDPILLCLAHLALGVMLANANFYRFAALEVARPERSASAMSLVVFGGTFAAIIGPVLSRQAIFSADLFASAYLSILALGAVTFCLLVSTRLPVFARAPAGFGRRELAELLRQPRILIGAGFAAIGYGAMNLLMIASSLTMEQLGCLYEDISVAIQWHVLAMFLPSLVMGRIIAQVGAFSVALAGGVILLATSAIAFLNPMSVSVLQVCLITLGLGWNMTYVGGSYLVAKSVAPGHSLPAQAVNDLAIGVFAMIGAFLPGVIVTRYGWAGANLLVIAALLPVVLMAALHKLRAPQPAPQGVKD</sequence>
<dbReference type="Gene3D" id="1.20.1250.20">
    <property type="entry name" value="MFS general substrate transporter like domains"/>
    <property type="match status" value="1"/>
</dbReference>
<gene>
    <name evidence="6" type="ORF">SAMN04487972_10395</name>
</gene>
<dbReference type="InterPro" id="IPR020846">
    <property type="entry name" value="MFS_dom"/>
</dbReference>
<feature type="transmembrane region" description="Helical" evidence="4">
    <location>
        <begin position="220"/>
        <end position="243"/>
    </location>
</feature>
<feature type="transmembrane region" description="Helical" evidence="4">
    <location>
        <begin position="142"/>
        <end position="162"/>
    </location>
</feature>
<dbReference type="EMBL" id="FOJO01000003">
    <property type="protein sequence ID" value="SFA43774.1"/>
    <property type="molecule type" value="Genomic_DNA"/>
</dbReference>
<feature type="transmembrane region" description="Helical" evidence="4">
    <location>
        <begin position="22"/>
        <end position="43"/>
    </location>
</feature>
<keyword evidence="3 4" id="KW-0472">Membrane</keyword>
<evidence type="ECO:0000259" key="5">
    <source>
        <dbReference type="PROSITE" id="PS50850"/>
    </source>
</evidence>
<evidence type="ECO:0000256" key="2">
    <source>
        <dbReference type="ARBA" id="ARBA00022989"/>
    </source>
</evidence>
<feature type="transmembrane region" description="Helical" evidence="4">
    <location>
        <begin position="174"/>
        <end position="199"/>
    </location>
</feature>
<feature type="transmembrane region" description="Helical" evidence="4">
    <location>
        <begin position="372"/>
        <end position="392"/>
    </location>
</feature>
<dbReference type="SUPFAM" id="SSF103473">
    <property type="entry name" value="MFS general substrate transporter"/>
    <property type="match status" value="1"/>
</dbReference>
<dbReference type="InterPro" id="IPR011701">
    <property type="entry name" value="MFS"/>
</dbReference>
<reference evidence="6 7" key="1">
    <citation type="submission" date="2016-10" db="EMBL/GenBank/DDBJ databases">
        <authorList>
            <person name="de Groot N.N."/>
        </authorList>
    </citation>
    <scope>NUCLEOTIDE SEQUENCE [LARGE SCALE GENOMIC DNA]</scope>
    <source>
        <strain evidence="6 7">CGMCC 1.6117</strain>
    </source>
</reference>
<feature type="transmembrane region" description="Helical" evidence="4">
    <location>
        <begin position="308"/>
        <end position="333"/>
    </location>
</feature>
<accession>A0A1I0SW95</accession>
<evidence type="ECO:0000313" key="6">
    <source>
        <dbReference type="EMBL" id="SFA43774.1"/>
    </source>
</evidence>
<evidence type="ECO:0000256" key="3">
    <source>
        <dbReference type="ARBA" id="ARBA00023136"/>
    </source>
</evidence>